<dbReference type="EMBL" id="CPYI01000003">
    <property type="protein sequence ID" value="CNE39027.1"/>
    <property type="molecule type" value="Genomic_DNA"/>
</dbReference>
<gene>
    <name evidence="1" type="ORF">ERS008491_01156</name>
</gene>
<name>A0A0T9KXT3_YERKR</name>
<organism evidence="1 2">
    <name type="scientific">Yersinia kristensenii</name>
    <dbReference type="NCBI Taxonomy" id="28152"/>
    <lineage>
        <taxon>Bacteria</taxon>
        <taxon>Pseudomonadati</taxon>
        <taxon>Pseudomonadota</taxon>
        <taxon>Gammaproteobacteria</taxon>
        <taxon>Enterobacterales</taxon>
        <taxon>Yersiniaceae</taxon>
        <taxon>Yersinia</taxon>
    </lineage>
</organism>
<reference evidence="1 2" key="1">
    <citation type="submission" date="2015-03" db="EMBL/GenBank/DDBJ databases">
        <authorList>
            <person name="Murphy D."/>
        </authorList>
    </citation>
    <scope>NUCLEOTIDE SEQUENCE [LARGE SCALE GENOMIC DNA]</scope>
    <source>
        <strain evidence="1 2">FCF326</strain>
    </source>
</reference>
<evidence type="ECO:0000313" key="1">
    <source>
        <dbReference type="EMBL" id="CNE39027.1"/>
    </source>
</evidence>
<proteinExistence type="predicted"/>
<evidence type="ECO:0000313" key="2">
    <source>
        <dbReference type="Proteomes" id="UP000045824"/>
    </source>
</evidence>
<dbReference type="AlphaFoldDB" id="A0A0T9KXT3"/>
<dbReference type="OrthoDB" id="6506162at2"/>
<dbReference type="GeneID" id="61908593"/>
<evidence type="ECO:0008006" key="3">
    <source>
        <dbReference type="Google" id="ProtNLM"/>
    </source>
</evidence>
<sequence length="62" mass="7059">MTDLFFESLALQRIDLVARLVTNNQCNEEDRDLALVWIAEMTTALTIELDKQQQKGLHIGGQ</sequence>
<accession>A0A0T9KXT3</accession>
<protein>
    <recommendedName>
        <fullName evidence="3">Levan regulatory protein</fullName>
    </recommendedName>
</protein>
<dbReference type="RefSeq" id="WP_004389555.1">
    <property type="nucleotide sequence ID" value="NZ_CABHXL010000034.1"/>
</dbReference>
<dbReference type="Proteomes" id="UP000045824">
    <property type="component" value="Unassembled WGS sequence"/>
</dbReference>